<reference evidence="1 2" key="2">
    <citation type="journal article" date="2012" name="Proc. Natl. Acad. Sci. U.S.A.">
        <title>Gain and loss of multiple functionally related, horizontally transferred genes in the reduced genomes of two microsporidian parasites.</title>
        <authorList>
            <person name="Pombert J.-F."/>
            <person name="Selman M."/>
            <person name="Burki F."/>
            <person name="Bardell F.T."/>
            <person name="Farinelli L."/>
            <person name="Solter L.F."/>
            <person name="Whitman D.W."/>
            <person name="Weiss L.M."/>
            <person name="Corradi N."/>
            <person name="Keeling P.J."/>
        </authorList>
    </citation>
    <scope>NUCLEOTIDE SEQUENCE [LARGE SCALE GENOMIC DNA]</scope>
    <source>
        <strain evidence="1 2">ATCC 50506</strain>
    </source>
</reference>
<name>W8P9F1_ENCIT</name>
<dbReference type="Proteomes" id="UP000002313">
    <property type="component" value="Chromosome XI"/>
</dbReference>
<dbReference type="EMBL" id="CP001952">
    <property type="protein sequence ID" value="AHL30172.1"/>
    <property type="molecule type" value="Genomic_DNA"/>
</dbReference>
<organism evidence="1 2">
    <name type="scientific">Encephalitozoon intestinalis (strain ATCC 50506)</name>
    <name type="common">Microsporidian parasite</name>
    <name type="synonym">Septata intestinalis</name>
    <dbReference type="NCBI Taxonomy" id="876142"/>
    <lineage>
        <taxon>Eukaryota</taxon>
        <taxon>Fungi</taxon>
        <taxon>Fungi incertae sedis</taxon>
        <taxon>Microsporidia</taxon>
        <taxon>Unikaryonidae</taxon>
        <taxon>Encephalitozoon</taxon>
    </lineage>
</organism>
<protein>
    <submittedName>
        <fullName evidence="1">Uncharacterized protein</fullName>
    </submittedName>
</protein>
<dbReference type="AlphaFoldDB" id="W8P9F1"/>
<dbReference type="VEuPathDB" id="MicrosporidiaDB:Eint_111085"/>
<evidence type="ECO:0000313" key="1">
    <source>
        <dbReference type="EMBL" id="AHL30172.1"/>
    </source>
</evidence>
<dbReference type="OrthoDB" id="2191698at2759"/>
<reference evidence="1 2" key="1">
    <citation type="journal article" date="2010" name="Nat. Commun.">
        <title>The complete sequence of the smallest known nuclear genome from the microsporidian Encephalitozoon intestinalis.</title>
        <authorList>
            <person name="Corradi N."/>
            <person name="Pombert J.-F."/>
            <person name="Farinelli L."/>
            <person name="Didier E.S."/>
            <person name="Keeling P.J."/>
        </authorList>
    </citation>
    <scope>NUCLEOTIDE SEQUENCE [LARGE SCALE GENOMIC DNA]</scope>
    <source>
        <strain evidence="1 2">ATCC 50506</strain>
    </source>
</reference>
<gene>
    <name evidence="1" type="ORF">Eint_111085</name>
</gene>
<sequence>MSLKEKFDVLRNSIAECDQALRKLEQRSKILTQHVETSILMAKSRETKKQGTGETPS</sequence>
<accession>W8P9F1</accession>
<dbReference type="RefSeq" id="XP_009161917.1">
    <property type="nucleotide sequence ID" value="XM_009163653.1"/>
</dbReference>
<dbReference type="GeneID" id="20314113"/>
<dbReference type="HOGENOM" id="CLU_2996496_0_0_1"/>
<evidence type="ECO:0000313" key="2">
    <source>
        <dbReference type="Proteomes" id="UP000002313"/>
    </source>
</evidence>
<dbReference type="KEGG" id="ein:Eint_111085"/>
<proteinExistence type="predicted"/>
<keyword evidence="2" id="KW-1185">Reference proteome</keyword>